<dbReference type="Gene3D" id="3.30.1310.10">
    <property type="entry name" value="Nucleoid-associated protein YbaB-like domain"/>
    <property type="match status" value="1"/>
</dbReference>
<organism evidence="2 3">
    <name type="scientific">Nocardia puris</name>
    <dbReference type="NCBI Taxonomy" id="208602"/>
    <lineage>
        <taxon>Bacteria</taxon>
        <taxon>Bacillati</taxon>
        <taxon>Actinomycetota</taxon>
        <taxon>Actinomycetes</taxon>
        <taxon>Mycobacteriales</taxon>
        <taxon>Nocardiaceae</taxon>
        <taxon>Nocardia</taxon>
    </lineage>
</organism>
<dbReference type="OrthoDB" id="4556076at2"/>
<dbReference type="SUPFAM" id="SSF82607">
    <property type="entry name" value="YbaB-like"/>
    <property type="match status" value="1"/>
</dbReference>
<dbReference type="Pfam" id="PF02575">
    <property type="entry name" value="YbaB_DNA_bd"/>
    <property type="match status" value="1"/>
</dbReference>
<feature type="compositionally biased region" description="Basic and acidic residues" evidence="1">
    <location>
        <begin position="133"/>
        <end position="144"/>
    </location>
</feature>
<feature type="compositionally biased region" description="Acidic residues" evidence="1">
    <location>
        <begin position="122"/>
        <end position="132"/>
    </location>
</feature>
<keyword evidence="2" id="KW-0238">DNA-binding</keyword>
<dbReference type="RefSeq" id="WP_113975434.1">
    <property type="nucleotide sequence ID" value="NZ_QNRE01000047.1"/>
</dbReference>
<evidence type="ECO:0000313" key="2">
    <source>
        <dbReference type="EMBL" id="RBO78360.1"/>
    </source>
</evidence>
<reference evidence="2 3" key="1">
    <citation type="submission" date="2018-06" db="EMBL/GenBank/DDBJ databases">
        <title>Genomic Encyclopedia of Type Strains, Phase IV (KMG-IV): sequencing the most valuable type-strain genomes for metagenomic binning, comparative biology and taxonomic classification.</title>
        <authorList>
            <person name="Goeker M."/>
        </authorList>
    </citation>
    <scope>NUCLEOTIDE SEQUENCE [LARGE SCALE GENOMIC DNA]</scope>
    <source>
        <strain evidence="2 3">DSM 44599</strain>
    </source>
</reference>
<dbReference type="Proteomes" id="UP000252586">
    <property type="component" value="Unassembled WGS sequence"/>
</dbReference>
<dbReference type="InterPro" id="IPR036894">
    <property type="entry name" value="YbaB-like_sf"/>
</dbReference>
<protein>
    <submittedName>
        <fullName evidence="2">YbaB/EbfC DNA-binding family protein</fullName>
    </submittedName>
</protein>
<keyword evidence="3" id="KW-1185">Reference proteome</keyword>
<comment type="caution">
    <text evidence="2">The sequence shown here is derived from an EMBL/GenBank/DDBJ whole genome shotgun (WGS) entry which is preliminary data.</text>
</comment>
<dbReference type="EMBL" id="QNRE01000047">
    <property type="protein sequence ID" value="RBO78360.1"/>
    <property type="molecule type" value="Genomic_DNA"/>
</dbReference>
<name>A0A366CSL3_9NOCA</name>
<dbReference type="GO" id="GO:0003677">
    <property type="term" value="F:DNA binding"/>
    <property type="evidence" value="ECO:0007669"/>
    <property type="project" value="UniProtKB-KW"/>
</dbReference>
<dbReference type="AlphaFoldDB" id="A0A366CSL3"/>
<sequence>MTDVDDWEARLAHELDDIRASTQQLRAAVAAIRGRADKHGVTVEVDARGEITELRISPAAMRTSNTQLSTVITETYRAARAEASAKVNRALRSADPRLRAATEQLKIARSQPNTAPSRPMTEDEIQAADDEFFERRNRDGWTNH</sequence>
<evidence type="ECO:0000313" key="3">
    <source>
        <dbReference type="Proteomes" id="UP000252586"/>
    </source>
</evidence>
<proteinExistence type="predicted"/>
<dbReference type="InterPro" id="IPR004401">
    <property type="entry name" value="YbaB/EbfC"/>
</dbReference>
<accession>A0A366CSL3</accession>
<feature type="region of interest" description="Disordered" evidence="1">
    <location>
        <begin position="106"/>
        <end position="144"/>
    </location>
</feature>
<evidence type="ECO:0000256" key="1">
    <source>
        <dbReference type="SAM" id="MobiDB-lite"/>
    </source>
</evidence>
<gene>
    <name evidence="2" type="ORF">DFR74_1473</name>
</gene>